<evidence type="ECO:0000313" key="1">
    <source>
        <dbReference type="EMBL" id="CAB1413506.1"/>
    </source>
</evidence>
<evidence type="ECO:0000313" key="2">
    <source>
        <dbReference type="Proteomes" id="UP001153269"/>
    </source>
</evidence>
<proteinExistence type="predicted"/>
<reference evidence="1" key="1">
    <citation type="submission" date="2020-03" db="EMBL/GenBank/DDBJ databases">
        <authorList>
            <person name="Weist P."/>
        </authorList>
    </citation>
    <scope>NUCLEOTIDE SEQUENCE</scope>
</reference>
<name>A0A9N7Y5F8_PLEPL</name>
<accession>A0A9N7Y5F8</accession>
<organism evidence="1 2">
    <name type="scientific">Pleuronectes platessa</name>
    <name type="common">European plaice</name>
    <dbReference type="NCBI Taxonomy" id="8262"/>
    <lineage>
        <taxon>Eukaryota</taxon>
        <taxon>Metazoa</taxon>
        <taxon>Chordata</taxon>
        <taxon>Craniata</taxon>
        <taxon>Vertebrata</taxon>
        <taxon>Euteleostomi</taxon>
        <taxon>Actinopterygii</taxon>
        <taxon>Neopterygii</taxon>
        <taxon>Teleostei</taxon>
        <taxon>Neoteleostei</taxon>
        <taxon>Acanthomorphata</taxon>
        <taxon>Carangaria</taxon>
        <taxon>Pleuronectiformes</taxon>
        <taxon>Pleuronectoidei</taxon>
        <taxon>Pleuronectidae</taxon>
        <taxon>Pleuronectes</taxon>
    </lineage>
</organism>
<dbReference type="EMBL" id="CADEAL010000058">
    <property type="protein sequence ID" value="CAB1413506.1"/>
    <property type="molecule type" value="Genomic_DNA"/>
</dbReference>
<dbReference type="AlphaFoldDB" id="A0A9N7Y5F8"/>
<protein>
    <submittedName>
        <fullName evidence="1">Uncharacterized protein</fullName>
    </submittedName>
</protein>
<keyword evidence="2" id="KW-1185">Reference proteome</keyword>
<sequence length="196" mass="21225">MREEDKDIFPLKEGDSRAAASVTAMLNATGCMCGPESSAIIQDRPGSVVVTCVPGISVTEQKPAGGCDGETQAPGIVVSLLLSSLPLISQPDRSAPALIRRPDAGTATESGADAWPRPFYLLRTLYLQCLVWVILPLPAIRGETGLRGKRSSLLSVEAPCAARGLKQMDVRQNRRRQETDGETSWWHEVRTRNDRG</sequence>
<comment type="caution">
    <text evidence="1">The sequence shown here is derived from an EMBL/GenBank/DDBJ whole genome shotgun (WGS) entry which is preliminary data.</text>
</comment>
<dbReference type="Proteomes" id="UP001153269">
    <property type="component" value="Unassembled WGS sequence"/>
</dbReference>
<gene>
    <name evidence="1" type="ORF">PLEPLA_LOCUS1206</name>
</gene>